<reference evidence="2 3" key="1">
    <citation type="submission" date="2018-07" db="EMBL/GenBank/DDBJ databases">
        <title>Section-level genome sequencing of Aspergillus section Nigri to investigate inter- and intra-species variation.</title>
        <authorList>
            <consortium name="DOE Joint Genome Institute"/>
            <person name="Vesth T.C."/>
            <person name="Nybo J.L."/>
            <person name="Theobald S."/>
            <person name="Frisvad J.C."/>
            <person name="Larsen T.O."/>
            <person name="Nielsen K.F."/>
            <person name="Hoof J.B."/>
            <person name="Brandl J."/>
            <person name="Salamov A."/>
            <person name="Riley R."/>
            <person name="Gladden J.M."/>
            <person name="Phatale P."/>
            <person name="Nielsen M.T."/>
            <person name="Lyhne E.K."/>
            <person name="Kogle M.E."/>
            <person name="Strasser K."/>
            <person name="McDonnell E."/>
            <person name="Barry K."/>
            <person name="Clum A."/>
            <person name="Chen C."/>
            <person name="Nolan M."/>
            <person name="Sandor L."/>
            <person name="Kuo A."/>
            <person name="Lipzen A."/>
            <person name="Hainaut M."/>
            <person name="Drula E."/>
            <person name="Tsang A."/>
            <person name="Magnuson J.K."/>
            <person name="Henrissat B."/>
            <person name="Wiebenga A."/>
            <person name="Simmons B.A."/>
            <person name="Makela M.R."/>
            <person name="De vries R.P."/>
            <person name="Grigoriev I.V."/>
            <person name="Mortensen U.H."/>
            <person name="Baker S.E."/>
            <person name="Andersen M.R."/>
        </authorList>
    </citation>
    <scope>NUCLEOTIDE SEQUENCE [LARGE SCALE GENOMIC DNA]</scope>
    <source>
        <strain evidence="2 3">ATCC 13157</strain>
    </source>
</reference>
<keyword evidence="1" id="KW-0812">Transmembrane</keyword>
<evidence type="ECO:0000313" key="3">
    <source>
        <dbReference type="Proteomes" id="UP000254937"/>
    </source>
</evidence>
<sequence>MSYLLYTHQCSWMARMLLEWYVNSRTITLLCLSFSPSLAAGLLALVGGRYGSLMQ</sequence>
<organism evidence="2 3">
    <name type="scientific">Aspergillus phoenicis ATCC 13157</name>
    <dbReference type="NCBI Taxonomy" id="1353007"/>
    <lineage>
        <taxon>Eukaryota</taxon>
        <taxon>Fungi</taxon>
        <taxon>Dikarya</taxon>
        <taxon>Ascomycota</taxon>
        <taxon>Pezizomycotina</taxon>
        <taxon>Eurotiomycetes</taxon>
        <taxon>Eurotiomycetidae</taxon>
        <taxon>Eurotiales</taxon>
        <taxon>Aspergillaceae</taxon>
        <taxon>Aspergillus</taxon>
    </lineage>
</organism>
<name>A0A370P8B7_ASPPH</name>
<keyword evidence="1" id="KW-1133">Transmembrane helix</keyword>
<feature type="transmembrane region" description="Helical" evidence="1">
    <location>
        <begin position="26"/>
        <end position="46"/>
    </location>
</feature>
<proteinExistence type="predicted"/>
<accession>A0A370P8B7</accession>
<dbReference type="Proteomes" id="UP000254937">
    <property type="component" value="Unassembled WGS sequence"/>
</dbReference>
<evidence type="ECO:0000313" key="2">
    <source>
        <dbReference type="EMBL" id="RDK38426.1"/>
    </source>
</evidence>
<dbReference type="EMBL" id="KZ851865">
    <property type="protein sequence ID" value="RDK38426.1"/>
    <property type="molecule type" value="Genomic_DNA"/>
</dbReference>
<keyword evidence="3" id="KW-1185">Reference proteome</keyword>
<keyword evidence="1" id="KW-0472">Membrane</keyword>
<protein>
    <submittedName>
        <fullName evidence="2">Uncharacterized protein</fullName>
    </submittedName>
</protein>
<dbReference type="AlphaFoldDB" id="A0A370P8B7"/>
<evidence type="ECO:0000256" key="1">
    <source>
        <dbReference type="SAM" id="Phobius"/>
    </source>
</evidence>
<gene>
    <name evidence="2" type="ORF">M752DRAFT_78774</name>
</gene>